<evidence type="ECO:0000256" key="1">
    <source>
        <dbReference type="SAM" id="MobiDB-lite"/>
    </source>
</evidence>
<feature type="region of interest" description="Disordered" evidence="1">
    <location>
        <begin position="35"/>
        <end position="76"/>
    </location>
</feature>
<dbReference type="EMBL" id="JAJSOW010000100">
    <property type="protein sequence ID" value="KAI9185126.1"/>
    <property type="molecule type" value="Genomic_DNA"/>
</dbReference>
<feature type="region of interest" description="Disordered" evidence="1">
    <location>
        <begin position="127"/>
        <end position="154"/>
    </location>
</feature>
<name>A0AAD5J3Q8_ACENE</name>
<evidence type="ECO:0000313" key="2">
    <source>
        <dbReference type="EMBL" id="KAI9185126.1"/>
    </source>
</evidence>
<accession>A0AAD5J3Q8</accession>
<dbReference type="Proteomes" id="UP001064489">
    <property type="component" value="Chromosome 3"/>
</dbReference>
<protein>
    <submittedName>
        <fullName evidence="2">Uncharacterized protein</fullName>
    </submittedName>
</protein>
<dbReference type="AlphaFoldDB" id="A0AAD5J3Q8"/>
<keyword evidence="3" id="KW-1185">Reference proteome</keyword>
<organism evidence="2 3">
    <name type="scientific">Acer negundo</name>
    <name type="common">Box elder</name>
    <dbReference type="NCBI Taxonomy" id="4023"/>
    <lineage>
        <taxon>Eukaryota</taxon>
        <taxon>Viridiplantae</taxon>
        <taxon>Streptophyta</taxon>
        <taxon>Embryophyta</taxon>
        <taxon>Tracheophyta</taxon>
        <taxon>Spermatophyta</taxon>
        <taxon>Magnoliopsida</taxon>
        <taxon>eudicotyledons</taxon>
        <taxon>Gunneridae</taxon>
        <taxon>Pentapetalae</taxon>
        <taxon>rosids</taxon>
        <taxon>malvids</taxon>
        <taxon>Sapindales</taxon>
        <taxon>Sapindaceae</taxon>
        <taxon>Hippocastanoideae</taxon>
        <taxon>Acereae</taxon>
        <taxon>Acer</taxon>
    </lineage>
</organism>
<gene>
    <name evidence="2" type="ORF">LWI28_004427</name>
</gene>
<feature type="compositionally biased region" description="Basic residues" evidence="1">
    <location>
        <begin position="144"/>
        <end position="154"/>
    </location>
</feature>
<reference evidence="2" key="2">
    <citation type="submission" date="2023-02" db="EMBL/GenBank/DDBJ databases">
        <authorList>
            <person name="Swenson N.G."/>
            <person name="Wegrzyn J.L."/>
            <person name="Mcevoy S.L."/>
        </authorList>
    </citation>
    <scope>NUCLEOTIDE SEQUENCE</scope>
    <source>
        <strain evidence="2">91603</strain>
        <tissue evidence="2">Leaf</tissue>
    </source>
</reference>
<evidence type="ECO:0000313" key="3">
    <source>
        <dbReference type="Proteomes" id="UP001064489"/>
    </source>
</evidence>
<comment type="caution">
    <text evidence="2">The sequence shown here is derived from an EMBL/GenBank/DDBJ whole genome shotgun (WGS) entry which is preliminary data.</text>
</comment>
<feature type="compositionally biased region" description="Basic and acidic residues" evidence="1">
    <location>
        <begin position="55"/>
        <end position="66"/>
    </location>
</feature>
<proteinExistence type="predicted"/>
<reference evidence="2" key="1">
    <citation type="journal article" date="2022" name="Plant J.">
        <title>Strategies of tolerance reflected in two North American maple genomes.</title>
        <authorList>
            <person name="McEvoy S.L."/>
            <person name="Sezen U.U."/>
            <person name="Trouern-Trend A."/>
            <person name="McMahon S.M."/>
            <person name="Schaberg P.G."/>
            <person name="Yang J."/>
            <person name="Wegrzyn J.L."/>
            <person name="Swenson N.G."/>
        </authorList>
    </citation>
    <scope>NUCLEOTIDE SEQUENCE</scope>
    <source>
        <strain evidence="2">91603</strain>
    </source>
</reference>
<sequence>MNEEVKVPEVKNKVSVAESDPYGPWMQVLYGRNSRNHLGNNFTGKRNGYGGKSGNGDKHEMPDNGAKKPITNEGIRKGMDKEAIVDSNQVKASSSNVLIGISNRSPLNKNQLKPSASKYLVDSLSSKISFSKPSKENGNEVWVKRKSKGTKKIP</sequence>